<proteinExistence type="predicted"/>
<dbReference type="InterPro" id="IPR000415">
    <property type="entry name" value="Nitroreductase-like"/>
</dbReference>
<reference evidence="8" key="2">
    <citation type="submission" date="2021-09" db="EMBL/GenBank/DDBJ databases">
        <authorList>
            <person name="Gilroy R."/>
        </authorList>
    </citation>
    <scope>NUCLEOTIDE SEQUENCE</scope>
    <source>
        <strain evidence="8">ChiSjej5B23-16112</strain>
    </source>
</reference>
<evidence type="ECO:0000256" key="3">
    <source>
        <dbReference type="ARBA" id="ARBA00022723"/>
    </source>
</evidence>
<keyword evidence="4" id="KW-0560">Oxidoreductase</keyword>
<dbReference type="Pfam" id="PF12838">
    <property type="entry name" value="Fer4_7"/>
    <property type="match status" value="1"/>
</dbReference>
<dbReference type="AlphaFoldDB" id="A0A921HZH1"/>
<feature type="domain" description="4Fe-4S ferredoxin-type" evidence="7">
    <location>
        <begin position="4"/>
        <end position="33"/>
    </location>
</feature>
<organism evidence="8 9">
    <name type="scientific">Lachnoclostridium phocaeense</name>
    <dbReference type="NCBI Taxonomy" id="1871021"/>
    <lineage>
        <taxon>Bacteria</taxon>
        <taxon>Bacillati</taxon>
        <taxon>Bacillota</taxon>
        <taxon>Clostridia</taxon>
        <taxon>Lachnospirales</taxon>
        <taxon>Lachnospiraceae</taxon>
    </lineage>
</organism>
<keyword evidence="3" id="KW-0479">Metal-binding</keyword>
<evidence type="ECO:0000259" key="7">
    <source>
        <dbReference type="PROSITE" id="PS51379"/>
    </source>
</evidence>
<gene>
    <name evidence="8" type="ORF">K8V82_02440</name>
</gene>
<dbReference type="InterPro" id="IPR017900">
    <property type="entry name" value="4Fe4S_Fe_S_CS"/>
</dbReference>
<evidence type="ECO:0000256" key="6">
    <source>
        <dbReference type="ARBA" id="ARBA00023014"/>
    </source>
</evidence>
<dbReference type="Pfam" id="PF00881">
    <property type="entry name" value="Nitroreductase"/>
    <property type="match status" value="1"/>
</dbReference>
<dbReference type="GO" id="GO:0016491">
    <property type="term" value="F:oxidoreductase activity"/>
    <property type="evidence" value="ECO:0007669"/>
    <property type="project" value="UniProtKB-KW"/>
</dbReference>
<comment type="caution">
    <text evidence="8">The sequence shown here is derived from an EMBL/GenBank/DDBJ whole genome shotgun (WGS) entry which is preliminary data.</text>
</comment>
<evidence type="ECO:0000313" key="8">
    <source>
        <dbReference type="EMBL" id="HJF93633.1"/>
    </source>
</evidence>
<accession>A0A921HZH1</accession>
<evidence type="ECO:0000256" key="1">
    <source>
        <dbReference type="ARBA" id="ARBA00022630"/>
    </source>
</evidence>
<dbReference type="PANTHER" id="PTHR23026:SF90">
    <property type="entry name" value="IODOTYROSINE DEIODINASE 1"/>
    <property type="match status" value="1"/>
</dbReference>
<evidence type="ECO:0000313" key="9">
    <source>
        <dbReference type="Proteomes" id="UP000769156"/>
    </source>
</evidence>
<dbReference type="InterPro" id="IPR029479">
    <property type="entry name" value="Nitroreductase"/>
</dbReference>
<evidence type="ECO:0000256" key="5">
    <source>
        <dbReference type="ARBA" id="ARBA00023004"/>
    </source>
</evidence>
<dbReference type="Gene3D" id="3.30.70.20">
    <property type="match status" value="1"/>
</dbReference>
<reference evidence="8" key="1">
    <citation type="journal article" date="2021" name="PeerJ">
        <title>Extensive microbial diversity within the chicken gut microbiome revealed by metagenomics and culture.</title>
        <authorList>
            <person name="Gilroy R."/>
            <person name="Ravi A."/>
            <person name="Getino M."/>
            <person name="Pursley I."/>
            <person name="Horton D.L."/>
            <person name="Alikhan N.F."/>
            <person name="Baker D."/>
            <person name="Gharbi K."/>
            <person name="Hall N."/>
            <person name="Watson M."/>
            <person name="Adriaenssens E.M."/>
            <person name="Foster-Nyarko E."/>
            <person name="Jarju S."/>
            <person name="Secka A."/>
            <person name="Antonio M."/>
            <person name="Oren A."/>
            <person name="Chaudhuri R.R."/>
            <person name="La Ragione R."/>
            <person name="Hildebrand F."/>
            <person name="Pallen M.J."/>
        </authorList>
    </citation>
    <scope>NUCLEOTIDE SEQUENCE</scope>
    <source>
        <strain evidence="8">ChiSjej5B23-16112</strain>
    </source>
</reference>
<protein>
    <submittedName>
        <fullName evidence="8">Nitroreductase family protein</fullName>
    </submittedName>
</protein>
<dbReference type="PANTHER" id="PTHR23026">
    <property type="entry name" value="NADPH NITROREDUCTASE"/>
    <property type="match status" value="1"/>
</dbReference>
<keyword evidence="2" id="KW-0288">FMN</keyword>
<dbReference type="Proteomes" id="UP000769156">
    <property type="component" value="Unassembled WGS sequence"/>
</dbReference>
<dbReference type="GO" id="GO:0051536">
    <property type="term" value="F:iron-sulfur cluster binding"/>
    <property type="evidence" value="ECO:0007669"/>
    <property type="project" value="UniProtKB-KW"/>
</dbReference>
<keyword evidence="6" id="KW-0411">Iron-sulfur</keyword>
<dbReference type="Gene3D" id="3.40.109.10">
    <property type="entry name" value="NADH Oxidase"/>
    <property type="match status" value="1"/>
</dbReference>
<keyword evidence="1" id="KW-0285">Flavoprotein</keyword>
<keyword evidence="5" id="KW-0408">Iron</keyword>
<evidence type="ECO:0000256" key="2">
    <source>
        <dbReference type="ARBA" id="ARBA00022643"/>
    </source>
</evidence>
<dbReference type="PROSITE" id="PS00198">
    <property type="entry name" value="4FE4S_FER_1"/>
    <property type="match status" value="2"/>
</dbReference>
<dbReference type="GO" id="GO:0046872">
    <property type="term" value="F:metal ion binding"/>
    <property type="evidence" value="ECO:0007669"/>
    <property type="project" value="UniProtKB-KW"/>
</dbReference>
<sequence length="284" mass="31824">MNKAQFVVDKNRCTGCGMCVKVCPGGVLSMGEDGRVQIEDFQEFGWSGCWKCEHCLAVCPTGAISIFGHCPKDSIPPVQADEASPVMDALIANRHSCRRYQDRSVDPGMIWDMISRLANAPNGGNKQQVEFTLIDDRAKMERFRRIAFQEMEILAGKGIYPEGFDRDYYEDMKRWRATVRPDMLFCGAPHLLIPHAPLGKGEPVQDVLIAGTYFELLCASRGLGAVMLTFPLGALKRMPRIRVMLEIPEDHYVGMMIGFGYPEISYQRGVQKTVDAGRIHRPAF</sequence>
<dbReference type="SUPFAM" id="SSF55469">
    <property type="entry name" value="FMN-dependent nitroreductase-like"/>
    <property type="match status" value="1"/>
</dbReference>
<evidence type="ECO:0000256" key="4">
    <source>
        <dbReference type="ARBA" id="ARBA00023002"/>
    </source>
</evidence>
<dbReference type="PROSITE" id="PS51379">
    <property type="entry name" value="4FE4S_FER_2"/>
    <property type="match status" value="2"/>
</dbReference>
<name>A0A921HZH1_9FIRM</name>
<feature type="domain" description="4Fe-4S ferredoxin-type" evidence="7">
    <location>
        <begin position="40"/>
        <end position="69"/>
    </location>
</feature>
<dbReference type="InterPro" id="IPR017896">
    <property type="entry name" value="4Fe4S_Fe-S-bd"/>
</dbReference>
<dbReference type="InterPro" id="IPR050627">
    <property type="entry name" value="Nitroreductase/BluB"/>
</dbReference>
<dbReference type="EMBL" id="DYVY01000045">
    <property type="protein sequence ID" value="HJF93633.1"/>
    <property type="molecule type" value="Genomic_DNA"/>
</dbReference>
<dbReference type="SUPFAM" id="SSF54862">
    <property type="entry name" value="4Fe-4S ferredoxins"/>
    <property type="match status" value="1"/>
</dbReference>